<dbReference type="AlphaFoldDB" id="A0A1D6IXV4"/>
<sequence>MREAEASLSRERALGRHGRGSPVRGTKKRRLREETGGEATSVKATRGTRARGSSAAPELEQERTGEEQQQGERSPSASHGWTSRDERREG</sequence>
<organism evidence="2">
    <name type="scientific">Zea mays</name>
    <name type="common">Maize</name>
    <dbReference type="NCBI Taxonomy" id="4577"/>
    <lineage>
        <taxon>Eukaryota</taxon>
        <taxon>Viridiplantae</taxon>
        <taxon>Streptophyta</taxon>
        <taxon>Embryophyta</taxon>
        <taxon>Tracheophyta</taxon>
        <taxon>Spermatophyta</taxon>
        <taxon>Magnoliopsida</taxon>
        <taxon>Liliopsida</taxon>
        <taxon>Poales</taxon>
        <taxon>Poaceae</taxon>
        <taxon>PACMAD clade</taxon>
        <taxon>Panicoideae</taxon>
        <taxon>Andropogonodae</taxon>
        <taxon>Andropogoneae</taxon>
        <taxon>Tripsacinae</taxon>
        <taxon>Zea</taxon>
    </lineage>
</organism>
<gene>
    <name evidence="2" type="ORF">ZEAMMB73_Zm00001d024177</name>
</gene>
<feature type="compositionally biased region" description="Basic residues" evidence="1">
    <location>
        <begin position="15"/>
        <end position="30"/>
    </location>
</feature>
<accession>A0A1D6IXV4</accession>
<name>A0A1D6IXV4_MAIZE</name>
<protein>
    <submittedName>
        <fullName evidence="2">Uncharacterized protein</fullName>
    </submittedName>
</protein>
<proteinExistence type="predicted"/>
<dbReference type="EMBL" id="CM000786">
    <property type="protein sequence ID" value="AQK40737.1"/>
    <property type="molecule type" value="Genomic_DNA"/>
</dbReference>
<feature type="region of interest" description="Disordered" evidence="1">
    <location>
        <begin position="1"/>
        <end position="90"/>
    </location>
</feature>
<reference evidence="2" key="1">
    <citation type="submission" date="2015-12" db="EMBL/GenBank/DDBJ databases">
        <title>Update maize B73 reference genome by single molecule sequencing technologies.</title>
        <authorList>
            <consortium name="Maize Genome Sequencing Project"/>
            <person name="Ware D."/>
        </authorList>
    </citation>
    <scope>NUCLEOTIDE SEQUENCE</scope>
    <source>
        <tissue evidence="2">Seedling</tissue>
    </source>
</reference>
<evidence type="ECO:0000313" key="2">
    <source>
        <dbReference type="EMBL" id="AQK40737.1"/>
    </source>
</evidence>
<dbReference type="InParanoid" id="A0A1D6IXV4"/>
<evidence type="ECO:0000256" key="1">
    <source>
        <dbReference type="SAM" id="MobiDB-lite"/>
    </source>
</evidence>
<feature type="compositionally biased region" description="Basic and acidic residues" evidence="1">
    <location>
        <begin position="1"/>
        <end position="14"/>
    </location>
</feature>